<accession>A0ACC2Q982</accession>
<gene>
    <name evidence="1" type="ORF">PYW08_009740</name>
</gene>
<evidence type="ECO:0000313" key="1">
    <source>
        <dbReference type="EMBL" id="KAJ8709736.1"/>
    </source>
</evidence>
<dbReference type="Proteomes" id="UP001231649">
    <property type="component" value="Chromosome 24"/>
</dbReference>
<sequence length="512" mass="59119">MLLKSAGFILLICTLFGCEAAQVERHDVRKFPEGFQFGTSTASYQIEGSWNVDGKAENIWDHMTHNNPCVIADCSNGDVACDSYNQYKRDVEMMRELGIDFYRFSLSWPRILPTSFPDYISEPGSQYYSNLIDELLKYNIEPVVTLYHWDLPQKLQEMGGWTNPHIVDWFADYARVAFTLYGDRVKHWITINEPREVCYQGYGANTKAPALNIKGVADYMCVKNLLLAHAKAYHIFDQEFRPKLNGSIFIALSAQFYEPETEKEIVAAKEANQFEWGIYAHPIFSDTGDYPPIVKEKVAAKSAEQGFFRSRLPEFTPEEVDYVKGTSDYFGLNHYTTFLVYRNESVAGMYDVPSMYDDLGNVHYQPSEWEYGAASVNMRVVPWGFYKLLALIREDFNNPPVFITENGYATFTGLDDTSTRISYLRQYLSALLDAIDEGSDVRAYSLWSLMDNFEWMFGYNSRFGLYEVNFSDPARPRTPRKSAFMYKQMLRTRALDWHYEPDTTVMTIDEGH</sequence>
<protein>
    <submittedName>
        <fullName evidence="1">Uncharacterized protein</fullName>
    </submittedName>
</protein>
<keyword evidence="2" id="KW-1185">Reference proteome</keyword>
<proteinExistence type="predicted"/>
<name>A0ACC2Q982_9NEOP</name>
<evidence type="ECO:0000313" key="2">
    <source>
        <dbReference type="Proteomes" id="UP001231649"/>
    </source>
</evidence>
<comment type="caution">
    <text evidence="1">The sequence shown here is derived from an EMBL/GenBank/DDBJ whole genome shotgun (WGS) entry which is preliminary data.</text>
</comment>
<organism evidence="1 2">
    <name type="scientific">Mythimna loreyi</name>
    <dbReference type="NCBI Taxonomy" id="667449"/>
    <lineage>
        <taxon>Eukaryota</taxon>
        <taxon>Metazoa</taxon>
        <taxon>Ecdysozoa</taxon>
        <taxon>Arthropoda</taxon>
        <taxon>Hexapoda</taxon>
        <taxon>Insecta</taxon>
        <taxon>Pterygota</taxon>
        <taxon>Neoptera</taxon>
        <taxon>Endopterygota</taxon>
        <taxon>Lepidoptera</taxon>
        <taxon>Glossata</taxon>
        <taxon>Ditrysia</taxon>
        <taxon>Noctuoidea</taxon>
        <taxon>Noctuidae</taxon>
        <taxon>Noctuinae</taxon>
        <taxon>Hadenini</taxon>
        <taxon>Mythimna</taxon>
    </lineage>
</organism>
<reference evidence="1" key="1">
    <citation type="submission" date="2023-03" db="EMBL/GenBank/DDBJ databases">
        <title>Chromosome-level genomes of two armyworms, Mythimna separata and Mythimna loreyi, provide insights into the biosynthesis and reception of sex pheromones.</title>
        <authorList>
            <person name="Zhao H."/>
        </authorList>
    </citation>
    <scope>NUCLEOTIDE SEQUENCE</scope>
    <source>
        <strain evidence="1">BeijingLab</strain>
    </source>
</reference>
<dbReference type="EMBL" id="CM056800">
    <property type="protein sequence ID" value="KAJ8709736.1"/>
    <property type="molecule type" value="Genomic_DNA"/>
</dbReference>